<gene>
    <name evidence="5" type="ORF">PSYICH_LOCUS3268</name>
</gene>
<accession>A0A9P0CLK8</accession>
<proteinExistence type="predicted"/>
<feature type="transmembrane region" description="Helical" evidence="4">
    <location>
        <begin position="83"/>
        <end position="102"/>
    </location>
</feature>
<dbReference type="PANTHER" id="PTHR12236:SF98">
    <property type="entry name" value="CUTICULAR PROTEIN 56F"/>
    <property type="match status" value="1"/>
</dbReference>
<dbReference type="PROSITE" id="PS51155">
    <property type="entry name" value="CHIT_BIND_RR_2"/>
    <property type="match status" value="1"/>
</dbReference>
<feature type="compositionally biased region" description="Acidic residues" evidence="3">
    <location>
        <begin position="49"/>
        <end position="61"/>
    </location>
</feature>
<evidence type="ECO:0000256" key="4">
    <source>
        <dbReference type="SAM" id="Phobius"/>
    </source>
</evidence>
<evidence type="ECO:0000313" key="5">
    <source>
        <dbReference type="EMBL" id="CAH1102055.1"/>
    </source>
</evidence>
<organism evidence="5 6">
    <name type="scientific">Psylliodes chrysocephalus</name>
    <dbReference type="NCBI Taxonomy" id="3402493"/>
    <lineage>
        <taxon>Eukaryota</taxon>
        <taxon>Metazoa</taxon>
        <taxon>Ecdysozoa</taxon>
        <taxon>Arthropoda</taxon>
        <taxon>Hexapoda</taxon>
        <taxon>Insecta</taxon>
        <taxon>Pterygota</taxon>
        <taxon>Neoptera</taxon>
        <taxon>Endopterygota</taxon>
        <taxon>Coleoptera</taxon>
        <taxon>Polyphaga</taxon>
        <taxon>Cucujiformia</taxon>
        <taxon>Chrysomeloidea</taxon>
        <taxon>Chrysomelidae</taxon>
        <taxon>Galerucinae</taxon>
        <taxon>Alticini</taxon>
        <taxon>Psylliodes</taxon>
    </lineage>
</organism>
<protein>
    <submittedName>
        <fullName evidence="5">Uncharacterized protein</fullName>
    </submittedName>
</protein>
<evidence type="ECO:0000256" key="2">
    <source>
        <dbReference type="PROSITE-ProRule" id="PRU00497"/>
    </source>
</evidence>
<dbReference type="OrthoDB" id="6418165at2759"/>
<evidence type="ECO:0000256" key="1">
    <source>
        <dbReference type="ARBA" id="ARBA00022460"/>
    </source>
</evidence>
<dbReference type="EMBL" id="OV651824">
    <property type="protein sequence ID" value="CAH1102055.1"/>
    <property type="molecule type" value="Genomic_DNA"/>
</dbReference>
<reference evidence="5" key="1">
    <citation type="submission" date="2022-01" db="EMBL/GenBank/DDBJ databases">
        <authorList>
            <person name="King R."/>
        </authorList>
    </citation>
    <scope>NUCLEOTIDE SEQUENCE</scope>
</reference>
<evidence type="ECO:0000313" key="6">
    <source>
        <dbReference type="Proteomes" id="UP001153636"/>
    </source>
</evidence>
<keyword evidence="4" id="KW-0812">Transmembrane</keyword>
<dbReference type="PANTHER" id="PTHR12236">
    <property type="entry name" value="STRUCTURAL CONTITUENT OF CUTICLE"/>
    <property type="match status" value="1"/>
</dbReference>
<dbReference type="GO" id="GO:0042302">
    <property type="term" value="F:structural constituent of cuticle"/>
    <property type="evidence" value="ECO:0007669"/>
    <property type="project" value="UniProtKB-UniRule"/>
</dbReference>
<dbReference type="Proteomes" id="UP001153636">
    <property type="component" value="Chromosome 12"/>
</dbReference>
<dbReference type="GO" id="GO:0005615">
    <property type="term" value="C:extracellular space"/>
    <property type="evidence" value="ECO:0007669"/>
    <property type="project" value="TreeGrafter"/>
</dbReference>
<dbReference type="InterPro" id="IPR051217">
    <property type="entry name" value="Insect_Cuticle_Struc_Prot"/>
</dbReference>
<dbReference type="Pfam" id="PF00379">
    <property type="entry name" value="Chitin_bind_4"/>
    <property type="match status" value="1"/>
</dbReference>
<keyword evidence="4" id="KW-0472">Membrane</keyword>
<feature type="region of interest" description="Disordered" evidence="3">
    <location>
        <begin position="39"/>
        <end position="61"/>
    </location>
</feature>
<evidence type="ECO:0000256" key="3">
    <source>
        <dbReference type="SAM" id="MobiDB-lite"/>
    </source>
</evidence>
<dbReference type="GO" id="GO:0031012">
    <property type="term" value="C:extracellular matrix"/>
    <property type="evidence" value="ECO:0007669"/>
    <property type="project" value="TreeGrafter"/>
</dbReference>
<keyword evidence="4" id="KW-1133">Transmembrane helix</keyword>
<name>A0A9P0CLK8_9CUCU</name>
<keyword evidence="6" id="KW-1185">Reference proteome</keyword>
<dbReference type="InterPro" id="IPR000618">
    <property type="entry name" value="Insect_cuticle"/>
</dbReference>
<dbReference type="AlphaFoldDB" id="A0A9P0CLK8"/>
<keyword evidence="1 2" id="KW-0193">Cuticle</keyword>
<sequence length="182" mass="20129">MSTDGASVMVKVGKLMKCYQQHGLQVCVVDVLYKKREDEVRTPATSNESDTDDEGTTNDSLDEQGVTVTITDLSRAKNKMWHYTVLLLVASCTIILAAPQYVPQRVVYTNEAPTPYQYEYKVDSPSSSTYYGKSEAGDVTGRVTGTYYVLLPDGRLMTVDYFVDGDSGFVPTVTFSNQQRSG</sequence>